<gene>
    <name evidence="1" type="ORF">SPAPADRAFT_60454</name>
</gene>
<organism evidence="2">
    <name type="scientific">Spathaspora passalidarum (strain NRRL Y-27907 / 11-Y1)</name>
    <dbReference type="NCBI Taxonomy" id="619300"/>
    <lineage>
        <taxon>Eukaryota</taxon>
        <taxon>Fungi</taxon>
        <taxon>Dikarya</taxon>
        <taxon>Ascomycota</taxon>
        <taxon>Saccharomycotina</taxon>
        <taxon>Pichiomycetes</taxon>
        <taxon>Debaryomycetaceae</taxon>
        <taxon>Spathaspora</taxon>
    </lineage>
</organism>
<protein>
    <submittedName>
        <fullName evidence="1">Uncharacterized protein</fullName>
    </submittedName>
</protein>
<proteinExistence type="predicted"/>
<dbReference type="GeneID" id="18873422"/>
<dbReference type="KEGG" id="spaa:SPAPADRAFT_60454"/>
<dbReference type="EMBL" id="GL996501">
    <property type="protein sequence ID" value="EGW33151.1"/>
    <property type="molecule type" value="Genomic_DNA"/>
</dbReference>
<keyword evidence="2" id="KW-1185">Reference proteome</keyword>
<dbReference type="AlphaFoldDB" id="G3ALA8"/>
<dbReference type="RefSeq" id="XP_007374666.1">
    <property type="nucleotide sequence ID" value="XM_007374604.1"/>
</dbReference>
<dbReference type="InParanoid" id="G3ALA8"/>
<name>G3ALA8_SPAPN</name>
<evidence type="ECO:0000313" key="1">
    <source>
        <dbReference type="EMBL" id="EGW33151.1"/>
    </source>
</evidence>
<sequence length="53" mass="6094">MKNDYIIDHPQLSKKERVNGTETPAEIFLIPLDFITFFSADYGGCFLVRLLES</sequence>
<reference evidence="1 2" key="1">
    <citation type="journal article" date="2011" name="Proc. Natl. Acad. Sci. U.S.A.">
        <title>Comparative genomics of xylose-fermenting fungi for enhanced biofuel production.</title>
        <authorList>
            <person name="Wohlbach D.J."/>
            <person name="Kuo A."/>
            <person name="Sato T.K."/>
            <person name="Potts K.M."/>
            <person name="Salamov A.A."/>
            <person name="LaButti K.M."/>
            <person name="Sun H."/>
            <person name="Clum A."/>
            <person name="Pangilinan J.L."/>
            <person name="Lindquist E.A."/>
            <person name="Lucas S."/>
            <person name="Lapidus A."/>
            <person name="Jin M."/>
            <person name="Gunawan C."/>
            <person name="Balan V."/>
            <person name="Dale B.E."/>
            <person name="Jeffries T.W."/>
            <person name="Zinkel R."/>
            <person name="Barry K.W."/>
            <person name="Grigoriev I.V."/>
            <person name="Gasch A.P."/>
        </authorList>
    </citation>
    <scope>NUCLEOTIDE SEQUENCE [LARGE SCALE GENOMIC DNA]</scope>
    <source>
        <strain evidence="2">NRRL Y-27907 / 11-Y1</strain>
    </source>
</reference>
<dbReference type="HOGENOM" id="CLU_3070174_0_0_1"/>
<evidence type="ECO:0000313" key="2">
    <source>
        <dbReference type="Proteomes" id="UP000000709"/>
    </source>
</evidence>
<accession>G3ALA8</accession>
<dbReference type="Proteomes" id="UP000000709">
    <property type="component" value="Unassembled WGS sequence"/>
</dbReference>